<keyword evidence="2" id="KW-0325">Glycoprotein</keyword>
<dbReference type="EMBL" id="JOMC01000069">
    <property type="protein sequence ID" value="KIA75607.1"/>
    <property type="molecule type" value="Genomic_DNA"/>
</dbReference>
<evidence type="ECO:0000256" key="3">
    <source>
        <dbReference type="PIRSR" id="PIRSR000137-2"/>
    </source>
</evidence>
<keyword evidence="5" id="KW-0732">Signal</keyword>
<dbReference type="InterPro" id="IPR000172">
    <property type="entry name" value="GMC_OxRdtase_N"/>
</dbReference>
<protein>
    <submittedName>
        <fullName evidence="8">Choline dehydrogenase</fullName>
    </submittedName>
</protein>
<reference evidence="8 9" key="1">
    <citation type="submission" date="2014-11" db="EMBL/GenBank/DDBJ databases">
        <title>Genomics derived discovery of secondary metabolites biosynthetic gene clusters in Aspergillus ustus.</title>
        <authorList>
            <person name="Pi B."/>
            <person name="Dai F."/>
            <person name="Song X."/>
            <person name="Zhu C."/>
            <person name="Li H."/>
            <person name="Yu D."/>
        </authorList>
    </citation>
    <scope>NUCLEOTIDE SEQUENCE [LARGE SCALE GENOMIC DNA]</scope>
    <source>
        <strain evidence="8 9">3.3904</strain>
    </source>
</reference>
<keyword evidence="4" id="KW-0285">Flavoprotein</keyword>
<dbReference type="InterPro" id="IPR007867">
    <property type="entry name" value="GMC_OxRtase_C"/>
</dbReference>
<feature type="binding site" evidence="3">
    <location>
        <begin position="579"/>
        <end position="580"/>
    </location>
    <ligand>
        <name>FAD</name>
        <dbReference type="ChEBI" id="CHEBI:57692"/>
    </ligand>
</feature>
<evidence type="ECO:0000256" key="4">
    <source>
        <dbReference type="RuleBase" id="RU003968"/>
    </source>
</evidence>
<feature type="chain" id="PRO_5002143850" evidence="5">
    <location>
        <begin position="22"/>
        <end position="598"/>
    </location>
</feature>
<sequence>MHRLLSWLAFQAALSVPGILAAPSDPVFDYVIVGGGTAGLTLASRLSENATVRVAIIEAGSFYELDTGNTSQIPSNAGLYNGKSQELTNPLVEWGFMTTPQAGINNQSVHYPRGKTLGGSSAVHAMAYQRPSIGSMDLWAERVDDDAWNWENTFPYFQKSIDFTPPNNAARFANSTPEYDPDALASGGELSLTHTNYAQPLSSWLAEAMEDVNIPNIPGFNGGHLNGSGWLIHTINQNEGIRESSETAFLAPILDRPNLALYNRTRAERILFRDNVATGVEVSELTTNKTFLLLARKEVIVTAGAFQSPQLLLVSGVGPASLLAEHDIPLVADRPGVGQNMQDHIFFGISYRVNVMTANSLAVPEVAAEAALLYSEDQAGPLSAPGGDYAAFEWLPAEFRDGLSEETEEDLAGLPSDWPEILYLSLPTYVGDFYNPLTEGPTDGYQYATLLATLLTPHSRGNISISSSRMADPPLINPNWLGEKMDIELMTAAFRRVRDIYGSSALDGVRIGEEYYPGSTVSDDDEEAIEEFVRANTYTVSHAVATCRMGTEGDESAVVDSQVRVADSSSFPFIPPSLPQSIVYMLAEKIADDIKSTW</sequence>
<dbReference type="PANTHER" id="PTHR11552:SF138">
    <property type="entry name" value="DEHYDROGENASE PKFF-RELATED"/>
    <property type="match status" value="1"/>
</dbReference>
<feature type="signal peptide" evidence="5">
    <location>
        <begin position="1"/>
        <end position="21"/>
    </location>
</feature>
<evidence type="ECO:0000313" key="9">
    <source>
        <dbReference type="Proteomes" id="UP000053475"/>
    </source>
</evidence>
<keyword evidence="9" id="KW-1185">Reference proteome</keyword>
<dbReference type="SUPFAM" id="SSF54373">
    <property type="entry name" value="FAD-linked reductases, C-terminal domain"/>
    <property type="match status" value="1"/>
</dbReference>
<dbReference type="AlphaFoldDB" id="A0A0C1E254"/>
<dbReference type="PROSITE" id="PS00623">
    <property type="entry name" value="GMC_OXRED_1"/>
    <property type="match status" value="1"/>
</dbReference>
<dbReference type="PANTHER" id="PTHR11552">
    <property type="entry name" value="GLUCOSE-METHANOL-CHOLINE GMC OXIDOREDUCTASE"/>
    <property type="match status" value="1"/>
</dbReference>
<dbReference type="Gene3D" id="3.50.50.60">
    <property type="entry name" value="FAD/NAD(P)-binding domain"/>
    <property type="match status" value="1"/>
</dbReference>
<dbReference type="Proteomes" id="UP000053475">
    <property type="component" value="Unassembled WGS sequence"/>
</dbReference>
<accession>A0A0C1E254</accession>
<proteinExistence type="inferred from homology"/>
<dbReference type="InterPro" id="IPR012132">
    <property type="entry name" value="GMC_OxRdtase"/>
</dbReference>
<evidence type="ECO:0000256" key="2">
    <source>
        <dbReference type="ARBA" id="ARBA00023180"/>
    </source>
</evidence>
<evidence type="ECO:0000313" key="8">
    <source>
        <dbReference type="EMBL" id="KIA75607.1"/>
    </source>
</evidence>
<dbReference type="PIRSF" id="PIRSF000137">
    <property type="entry name" value="Alcohol_oxidase"/>
    <property type="match status" value="1"/>
</dbReference>
<dbReference type="PROSITE" id="PS00624">
    <property type="entry name" value="GMC_OXRED_2"/>
    <property type="match status" value="1"/>
</dbReference>
<feature type="domain" description="Glucose-methanol-choline oxidoreductase N-terminal" evidence="6">
    <location>
        <begin position="114"/>
        <end position="137"/>
    </location>
</feature>
<evidence type="ECO:0000259" key="7">
    <source>
        <dbReference type="PROSITE" id="PS00624"/>
    </source>
</evidence>
<evidence type="ECO:0000256" key="5">
    <source>
        <dbReference type="SAM" id="SignalP"/>
    </source>
</evidence>
<keyword evidence="3 4" id="KW-0274">FAD</keyword>
<dbReference type="InterPro" id="IPR036188">
    <property type="entry name" value="FAD/NAD-bd_sf"/>
</dbReference>
<comment type="caution">
    <text evidence="8">The sequence shown here is derived from an EMBL/GenBank/DDBJ whole genome shotgun (WGS) entry which is preliminary data.</text>
</comment>
<dbReference type="Gene3D" id="3.30.560.10">
    <property type="entry name" value="Glucose Oxidase, domain 3"/>
    <property type="match status" value="1"/>
</dbReference>
<comment type="similarity">
    <text evidence="1 4">Belongs to the GMC oxidoreductase family.</text>
</comment>
<gene>
    <name evidence="8" type="ORF">HK57_00607</name>
</gene>
<evidence type="ECO:0000256" key="1">
    <source>
        <dbReference type="ARBA" id="ARBA00010790"/>
    </source>
</evidence>
<dbReference type="GO" id="GO:0050660">
    <property type="term" value="F:flavin adenine dinucleotide binding"/>
    <property type="evidence" value="ECO:0007669"/>
    <property type="project" value="InterPro"/>
</dbReference>
<organism evidence="8 9">
    <name type="scientific">Aspergillus ustus</name>
    <dbReference type="NCBI Taxonomy" id="40382"/>
    <lineage>
        <taxon>Eukaryota</taxon>
        <taxon>Fungi</taxon>
        <taxon>Dikarya</taxon>
        <taxon>Ascomycota</taxon>
        <taxon>Pezizomycotina</taxon>
        <taxon>Eurotiomycetes</taxon>
        <taxon>Eurotiomycetidae</taxon>
        <taxon>Eurotiales</taxon>
        <taxon>Aspergillaceae</taxon>
        <taxon>Aspergillus</taxon>
        <taxon>Aspergillus subgen. Nidulantes</taxon>
    </lineage>
</organism>
<dbReference type="Pfam" id="PF00732">
    <property type="entry name" value="GMC_oxred_N"/>
    <property type="match status" value="1"/>
</dbReference>
<dbReference type="SUPFAM" id="SSF51905">
    <property type="entry name" value="FAD/NAD(P)-binding domain"/>
    <property type="match status" value="1"/>
</dbReference>
<feature type="domain" description="Glucose-methanol-choline oxidoreductase N-terminal" evidence="7">
    <location>
        <begin position="304"/>
        <end position="318"/>
    </location>
</feature>
<dbReference type="Pfam" id="PF05199">
    <property type="entry name" value="GMC_oxred_C"/>
    <property type="match status" value="1"/>
</dbReference>
<name>A0A0C1E254_ASPUT</name>
<evidence type="ECO:0000259" key="6">
    <source>
        <dbReference type="PROSITE" id="PS00623"/>
    </source>
</evidence>
<dbReference type="GO" id="GO:0044550">
    <property type="term" value="P:secondary metabolite biosynthetic process"/>
    <property type="evidence" value="ECO:0007669"/>
    <property type="project" value="TreeGrafter"/>
</dbReference>
<comment type="cofactor">
    <cofactor evidence="3">
        <name>FAD</name>
        <dbReference type="ChEBI" id="CHEBI:57692"/>
    </cofactor>
</comment>
<dbReference type="GO" id="GO:0016614">
    <property type="term" value="F:oxidoreductase activity, acting on CH-OH group of donors"/>
    <property type="evidence" value="ECO:0007669"/>
    <property type="project" value="InterPro"/>
</dbReference>